<feature type="domain" description="Glycosyl hydrolase family 13 catalytic" evidence="2">
    <location>
        <begin position="13"/>
        <end position="417"/>
    </location>
</feature>
<dbReference type="Proteomes" id="UP001500507">
    <property type="component" value="Unassembled WGS sequence"/>
</dbReference>
<evidence type="ECO:0000313" key="4">
    <source>
        <dbReference type="Proteomes" id="UP001500507"/>
    </source>
</evidence>
<evidence type="ECO:0000313" key="3">
    <source>
        <dbReference type="EMBL" id="GAA0872869.1"/>
    </source>
</evidence>
<dbReference type="EMBL" id="BAAAFG010000015">
    <property type="protein sequence ID" value="GAA0872869.1"/>
    <property type="molecule type" value="Genomic_DNA"/>
</dbReference>
<evidence type="ECO:0000256" key="1">
    <source>
        <dbReference type="ARBA" id="ARBA00022801"/>
    </source>
</evidence>
<accession>A0ABN1MI79</accession>
<dbReference type="Pfam" id="PF00128">
    <property type="entry name" value="Alpha-amylase"/>
    <property type="match status" value="1"/>
</dbReference>
<dbReference type="Gene3D" id="3.90.400.10">
    <property type="entry name" value="Oligo-1,6-glucosidase, Domain 2"/>
    <property type="match status" value="1"/>
</dbReference>
<dbReference type="Gene3D" id="3.20.20.80">
    <property type="entry name" value="Glycosidases"/>
    <property type="match status" value="1"/>
</dbReference>
<proteinExistence type="predicted"/>
<name>A0ABN1MI79_9FLAO</name>
<sequence>MKRTWWKESVIYQIYPRSFNDTTGNGIGDIPGIIQKLDYIKSLGVDVIWLCPVYESPNDDNGYDISDYRKISAEFGGQDAFNELLDKVHGYGMKLVMDLVANHSSDEHFWFTEAKKSKDNPYRDYYIWKDGKGDQPPNNWVSFFSGSAWKKDDTTNQYFLHLFTKKQPDLNWENPKVRQEIYDIIEFWSEKGVDGFRMDVISLISKLQDFPPLDTSDYGEIIRSYYANGPRIHEYLHEMNQKVLSKYDIMTVGEGPGIDLENGPLYVNEDREELNMVFHFDHMFIDNGPLGKYDPVAVNLPRFKKVFSDWDKRLHPKGWGSIFLGNHDFSRMVSRFGNDGEYRTQSAKLLAALLLTLRGTPYIYQGDEIGMTNVAFSTIDDYNDVETVNAWKEAEASGRDMKKFLNGVHRQSRDNARTPMQWDASAYAGFSDHKPWLQINPNYKSVNVAAAEDSVDSILQFYKEMISLRKEYSTLVYGDFKDLAPEHLQLFVYVRKDEAAEFLILHNFSEEEVTWPDMPKLDQYKLLKSNYASAEASKTLQPWQTKIFLKQRNS</sequence>
<protein>
    <submittedName>
        <fullName evidence="3">Oligo-1,6-glucosidase</fullName>
    </submittedName>
</protein>
<dbReference type="InterPro" id="IPR013780">
    <property type="entry name" value="Glyco_hydro_b"/>
</dbReference>
<dbReference type="SMART" id="SM00642">
    <property type="entry name" value="Aamy"/>
    <property type="match status" value="1"/>
</dbReference>
<organism evidence="3 4">
    <name type="scientific">Gangjinia marincola</name>
    <dbReference type="NCBI Taxonomy" id="578463"/>
    <lineage>
        <taxon>Bacteria</taxon>
        <taxon>Pseudomonadati</taxon>
        <taxon>Bacteroidota</taxon>
        <taxon>Flavobacteriia</taxon>
        <taxon>Flavobacteriales</taxon>
        <taxon>Flavobacteriaceae</taxon>
        <taxon>Gangjinia</taxon>
    </lineage>
</organism>
<dbReference type="SUPFAM" id="SSF51011">
    <property type="entry name" value="Glycosyl hydrolase domain"/>
    <property type="match status" value="1"/>
</dbReference>
<evidence type="ECO:0000259" key="2">
    <source>
        <dbReference type="SMART" id="SM00642"/>
    </source>
</evidence>
<dbReference type="InterPro" id="IPR017853">
    <property type="entry name" value="GH"/>
</dbReference>
<dbReference type="CDD" id="cd11333">
    <property type="entry name" value="AmyAc_SI_OligoGlu_DGase"/>
    <property type="match status" value="1"/>
</dbReference>
<comment type="caution">
    <text evidence="3">The sequence shown here is derived from an EMBL/GenBank/DDBJ whole genome shotgun (WGS) entry which is preliminary data.</text>
</comment>
<gene>
    <name evidence="3" type="primary">malL</name>
    <name evidence="3" type="ORF">GCM10009117_20160</name>
</gene>
<dbReference type="RefSeq" id="WP_343766984.1">
    <property type="nucleotide sequence ID" value="NZ_BAAAFG010000015.1"/>
</dbReference>
<keyword evidence="4" id="KW-1185">Reference proteome</keyword>
<dbReference type="Gene3D" id="2.60.40.1180">
    <property type="entry name" value="Golgi alpha-mannosidase II"/>
    <property type="match status" value="1"/>
</dbReference>
<dbReference type="InterPro" id="IPR006047">
    <property type="entry name" value="GH13_cat_dom"/>
</dbReference>
<reference evidence="3 4" key="1">
    <citation type="journal article" date="2019" name="Int. J. Syst. Evol. Microbiol.">
        <title>The Global Catalogue of Microorganisms (GCM) 10K type strain sequencing project: providing services to taxonomists for standard genome sequencing and annotation.</title>
        <authorList>
            <consortium name="The Broad Institute Genomics Platform"/>
            <consortium name="The Broad Institute Genome Sequencing Center for Infectious Disease"/>
            <person name="Wu L."/>
            <person name="Ma J."/>
        </authorList>
    </citation>
    <scope>NUCLEOTIDE SEQUENCE [LARGE SCALE GENOMIC DNA]</scope>
    <source>
        <strain evidence="3 4">JCM 16082</strain>
    </source>
</reference>
<dbReference type="NCBIfam" id="NF008183">
    <property type="entry name" value="PRK10933.1"/>
    <property type="match status" value="1"/>
</dbReference>
<dbReference type="PANTHER" id="PTHR10357:SF184">
    <property type="entry name" value="OLIGO-1,6-GLUCOSIDASE 1"/>
    <property type="match status" value="1"/>
</dbReference>
<dbReference type="InterPro" id="IPR045857">
    <property type="entry name" value="O16G_dom_2"/>
</dbReference>
<dbReference type="SUPFAM" id="SSF51445">
    <property type="entry name" value="(Trans)glycosidases"/>
    <property type="match status" value="1"/>
</dbReference>
<keyword evidence="1" id="KW-0378">Hydrolase</keyword>
<dbReference type="PANTHER" id="PTHR10357">
    <property type="entry name" value="ALPHA-AMYLASE FAMILY MEMBER"/>
    <property type="match status" value="1"/>
</dbReference>